<keyword evidence="2" id="KW-1185">Reference proteome</keyword>
<gene>
    <name evidence="1" type="ORF">M153_8013000139</name>
</gene>
<reference evidence="1 2" key="1">
    <citation type="submission" date="2015-07" db="EMBL/GenBank/DDBJ databases">
        <title>The genome of Pseudoloma neurophilia, a relevant intracellular parasite of the zebrafish.</title>
        <authorList>
            <person name="Ndikumana S."/>
            <person name="Pelin A."/>
            <person name="Sanders J."/>
            <person name="Corradi N."/>
        </authorList>
    </citation>
    <scope>NUCLEOTIDE SEQUENCE [LARGE SCALE GENOMIC DNA]</scope>
    <source>
        <strain evidence="1 2">MK1</strain>
    </source>
</reference>
<accession>A0A0R0LSQ8</accession>
<dbReference type="AlphaFoldDB" id="A0A0R0LSQ8"/>
<protein>
    <submittedName>
        <fullName evidence="1">Uncharacterized protein</fullName>
    </submittedName>
</protein>
<organism evidence="1 2">
    <name type="scientific">Pseudoloma neurophilia</name>
    <dbReference type="NCBI Taxonomy" id="146866"/>
    <lineage>
        <taxon>Eukaryota</taxon>
        <taxon>Fungi</taxon>
        <taxon>Fungi incertae sedis</taxon>
        <taxon>Microsporidia</taxon>
        <taxon>Pseudoloma</taxon>
    </lineage>
</organism>
<sequence length="46" mass="5189">MFFCQTCKSTKHKYGQVSGSIVTCWPLEDLSADVFGPFNATDFEHD</sequence>
<feature type="non-terminal residue" evidence="1">
    <location>
        <position position="46"/>
    </location>
</feature>
<evidence type="ECO:0000313" key="2">
    <source>
        <dbReference type="Proteomes" id="UP000051530"/>
    </source>
</evidence>
<dbReference type="VEuPathDB" id="MicrosporidiaDB:M153_8013000139"/>
<comment type="caution">
    <text evidence="1">The sequence shown here is derived from an EMBL/GenBank/DDBJ whole genome shotgun (WGS) entry which is preliminary data.</text>
</comment>
<name>A0A0R0LSQ8_9MICR</name>
<dbReference type="EMBL" id="LGUB01001039">
    <property type="protein sequence ID" value="KRH92296.1"/>
    <property type="molecule type" value="Genomic_DNA"/>
</dbReference>
<dbReference type="Proteomes" id="UP000051530">
    <property type="component" value="Unassembled WGS sequence"/>
</dbReference>
<proteinExistence type="predicted"/>
<evidence type="ECO:0000313" key="1">
    <source>
        <dbReference type="EMBL" id="KRH92296.1"/>
    </source>
</evidence>